<evidence type="ECO:0000256" key="3">
    <source>
        <dbReference type="ARBA" id="ARBA00022741"/>
    </source>
</evidence>
<feature type="binding site" evidence="6">
    <location>
        <position position="153"/>
    </location>
    <ligand>
        <name>Zn(2+)</name>
        <dbReference type="ChEBI" id="CHEBI:29105"/>
        <note>structural</note>
    </ligand>
</feature>
<dbReference type="InterPro" id="IPR036193">
    <property type="entry name" value="ADK_active_lid_dom_sf"/>
</dbReference>
<evidence type="ECO:0000256" key="1">
    <source>
        <dbReference type="ARBA" id="ARBA00022679"/>
    </source>
</evidence>
<keyword evidence="6" id="KW-0862">Zinc</keyword>
<dbReference type="HAMAP" id="MF_00235">
    <property type="entry name" value="Adenylate_kinase_Adk"/>
    <property type="match status" value="1"/>
</dbReference>
<feature type="domain" description="Adenylate kinase active site lid" evidence="9">
    <location>
        <begin position="128"/>
        <end position="165"/>
    </location>
</feature>
<feature type="binding site" evidence="6">
    <location>
        <position position="134"/>
    </location>
    <ligand>
        <name>Zn(2+)</name>
        <dbReference type="ChEBI" id="CHEBI:29105"/>
        <note>structural</note>
    </ligand>
</feature>
<dbReference type="Gene3D" id="3.40.50.300">
    <property type="entry name" value="P-loop containing nucleotide triphosphate hydrolases"/>
    <property type="match status" value="1"/>
</dbReference>
<name>A0A9D1HV35_9BACT</name>
<feature type="binding site" evidence="6">
    <location>
        <position position="156"/>
    </location>
    <ligand>
        <name>Zn(2+)</name>
        <dbReference type="ChEBI" id="CHEBI:29105"/>
        <note>structural</note>
    </ligand>
</feature>
<dbReference type="Pfam" id="PF05191">
    <property type="entry name" value="ADK_lid"/>
    <property type="match status" value="1"/>
</dbReference>
<proteinExistence type="inferred from homology"/>
<comment type="caution">
    <text evidence="6">Lacks conserved residue(s) required for the propagation of feature annotation.</text>
</comment>
<dbReference type="GO" id="GO:0044209">
    <property type="term" value="P:AMP salvage"/>
    <property type="evidence" value="ECO:0007669"/>
    <property type="project" value="UniProtKB-UniRule"/>
</dbReference>
<dbReference type="AlphaFoldDB" id="A0A9D1HV35"/>
<dbReference type="InterPro" id="IPR006259">
    <property type="entry name" value="Adenyl_kin_sub"/>
</dbReference>
<comment type="catalytic activity">
    <reaction evidence="6 8">
        <text>AMP + ATP = 2 ADP</text>
        <dbReference type="Rhea" id="RHEA:12973"/>
        <dbReference type="ChEBI" id="CHEBI:30616"/>
        <dbReference type="ChEBI" id="CHEBI:456215"/>
        <dbReference type="ChEBI" id="CHEBI:456216"/>
        <dbReference type="EC" id="2.7.4.3"/>
    </reaction>
</comment>
<protein>
    <recommendedName>
        <fullName evidence="6 8">Adenylate kinase</fullName>
        <shortName evidence="6">AK</shortName>
        <ecNumber evidence="6 8">2.7.4.3</ecNumber>
    </recommendedName>
    <alternativeName>
        <fullName evidence="6">ATP-AMP transphosphorylase</fullName>
    </alternativeName>
    <alternativeName>
        <fullName evidence="6">ATP:AMP phosphotransferase</fullName>
    </alternativeName>
    <alternativeName>
        <fullName evidence="6">Adenylate monophosphate kinase</fullName>
    </alternativeName>
</protein>
<evidence type="ECO:0000313" key="11">
    <source>
        <dbReference type="Proteomes" id="UP000824087"/>
    </source>
</evidence>
<accession>A0A9D1HV35</accession>
<keyword evidence="3 6" id="KW-0547">Nucleotide-binding</keyword>
<feature type="binding site" evidence="6">
    <location>
        <position position="93"/>
    </location>
    <ligand>
        <name>AMP</name>
        <dbReference type="ChEBI" id="CHEBI:456215"/>
    </ligand>
</feature>
<gene>
    <name evidence="6" type="primary">adk</name>
    <name evidence="10" type="ORF">IAD49_05885</name>
</gene>
<feature type="region of interest" description="NMP" evidence="6">
    <location>
        <begin position="31"/>
        <end position="60"/>
    </location>
</feature>
<comment type="pathway">
    <text evidence="6">Purine metabolism; AMP biosynthesis via salvage pathway; AMP from ADP: step 1/1.</text>
</comment>
<comment type="subcellular location">
    <subcellularLocation>
        <location evidence="6 8">Cytoplasm</location>
    </subcellularLocation>
</comment>
<evidence type="ECO:0000256" key="5">
    <source>
        <dbReference type="ARBA" id="ARBA00022840"/>
    </source>
</evidence>
<keyword evidence="1 6" id="KW-0808">Transferase</keyword>
<dbReference type="NCBIfam" id="NF001381">
    <property type="entry name" value="PRK00279.1-3"/>
    <property type="match status" value="1"/>
</dbReference>
<dbReference type="PRINTS" id="PR00094">
    <property type="entry name" value="ADENYLTKNASE"/>
</dbReference>
<dbReference type="CDD" id="cd01428">
    <property type="entry name" value="ADK"/>
    <property type="match status" value="1"/>
</dbReference>
<evidence type="ECO:0000256" key="6">
    <source>
        <dbReference type="HAMAP-Rule" id="MF_00235"/>
    </source>
</evidence>
<dbReference type="NCBIfam" id="TIGR01351">
    <property type="entry name" value="adk"/>
    <property type="match status" value="1"/>
</dbReference>
<evidence type="ECO:0000313" key="10">
    <source>
        <dbReference type="EMBL" id="HIU23096.1"/>
    </source>
</evidence>
<reference evidence="10" key="1">
    <citation type="submission" date="2020-10" db="EMBL/GenBank/DDBJ databases">
        <authorList>
            <person name="Gilroy R."/>
        </authorList>
    </citation>
    <scope>NUCLEOTIDE SEQUENCE</scope>
    <source>
        <strain evidence="10">CHK197-8231</strain>
    </source>
</reference>
<feature type="binding site" evidence="6">
    <location>
        <begin position="11"/>
        <end position="16"/>
    </location>
    <ligand>
        <name>ATP</name>
        <dbReference type="ChEBI" id="CHEBI:30616"/>
    </ligand>
</feature>
<feature type="binding site" evidence="6">
    <location>
        <begin position="86"/>
        <end position="89"/>
    </location>
    <ligand>
        <name>AMP</name>
        <dbReference type="ChEBI" id="CHEBI:456215"/>
    </ligand>
</feature>
<comment type="caution">
    <text evidence="10">The sequence shown here is derived from an EMBL/GenBank/DDBJ whole genome shotgun (WGS) entry which is preliminary data.</text>
</comment>
<sequence length="219" mass="24985">MNSIIFIAPPAAGKGTQSKKLMMKYHLPHISTGDLLRDATKKDDERGRYIKEQMALGHLVSDEIINELMMERLNQSDCADGYILDGFPRSLEQAYAYNEILEKLNKPLGHVIYLSIDEETAKKRILGRISCPKCGAVYNDMIDVLKPKEEGICDHCGHALEKRVDDNEETFCNRFETYMKNTEPLLDYYRKLNAVSTIDSTQDADTIFEEIETILRSQA</sequence>
<keyword evidence="6" id="KW-0479">Metal-binding</keyword>
<organism evidence="10 11">
    <name type="scientific">Candidatus Fimihabitans intestinipullorum</name>
    <dbReference type="NCBI Taxonomy" id="2840820"/>
    <lineage>
        <taxon>Bacteria</taxon>
        <taxon>Bacillati</taxon>
        <taxon>Mycoplasmatota</taxon>
        <taxon>Mycoplasmatota incertae sedis</taxon>
        <taxon>Candidatus Fimihabitans</taxon>
    </lineage>
</organism>
<feature type="binding site" evidence="6">
    <location>
        <position position="174"/>
    </location>
    <ligand>
        <name>AMP</name>
        <dbReference type="ChEBI" id="CHEBI:456215"/>
    </ligand>
</feature>
<comment type="domain">
    <text evidence="6">Consists of three domains, a large central CORE domain and two small peripheral domains, NMPbind and LID, which undergo movements during catalysis. The LID domain closes over the site of phosphoryl transfer upon ATP binding. Assembling and dissambling the active center during each catalytic cycle provides an effective means to prevent ATP hydrolysis. Some bacteria have evolved a zinc-coordinating structure that stabilizes the LID domain.</text>
</comment>
<evidence type="ECO:0000256" key="7">
    <source>
        <dbReference type="RuleBase" id="RU003330"/>
    </source>
</evidence>
<evidence type="ECO:0000256" key="8">
    <source>
        <dbReference type="RuleBase" id="RU003331"/>
    </source>
</evidence>
<evidence type="ECO:0000256" key="4">
    <source>
        <dbReference type="ARBA" id="ARBA00022777"/>
    </source>
</evidence>
<dbReference type="GO" id="GO:0008270">
    <property type="term" value="F:zinc ion binding"/>
    <property type="evidence" value="ECO:0007669"/>
    <property type="project" value="UniProtKB-UniRule"/>
</dbReference>
<dbReference type="InterPro" id="IPR027417">
    <property type="entry name" value="P-loop_NTPase"/>
</dbReference>
<dbReference type="GO" id="GO:0005737">
    <property type="term" value="C:cytoplasm"/>
    <property type="evidence" value="ECO:0007669"/>
    <property type="project" value="UniProtKB-SubCell"/>
</dbReference>
<dbReference type="InterPro" id="IPR007862">
    <property type="entry name" value="Adenylate_kinase_lid-dom"/>
</dbReference>
<dbReference type="GO" id="GO:0005524">
    <property type="term" value="F:ATP binding"/>
    <property type="evidence" value="ECO:0007669"/>
    <property type="project" value="UniProtKB-UniRule"/>
</dbReference>
<feature type="binding site" evidence="6">
    <location>
        <position position="128"/>
    </location>
    <ligand>
        <name>ATP</name>
        <dbReference type="ChEBI" id="CHEBI:30616"/>
    </ligand>
</feature>
<dbReference type="Proteomes" id="UP000824087">
    <property type="component" value="Unassembled WGS sequence"/>
</dbReference>
<evidence type="ECO:0000256" key="2">
    <source>
        <dbReference type="ARBA" id="ARBA00022727"/>
    </source>
</evidence>
<dbReference type="InterPro" id="IPR000850">
    <property type="entry name" value="Adenylat/UMP-CMP_kin"/>
</dbReference>
<dbReference type="EC" id="2.7.4.3" evidence="6 8"/>
<keyword evidence="5 6" id="KW-0067">ATP-binding</keyword>
<feature type="binding site" evidence="6">
    <location>
        <begin position="137"/>
        <end position="138"/>
    </location>
    <ligand>
        <name>ATP</name>
        <dbReference type="ChEBI" id="CHEBI:30616"/>
    </ligand>
</feature>
<comment type="function">
    <text evidence="6">Catalyzes the reversible transfer of the terminal phosphate group between ATP and AMP. Plays an important role in cellular energy homeostasis and in adenine nucleotide metabolism.</text>
</comment>
<dbReference type="PROSITE" id="PS00113">
    <property type="entry name" value="ADENYLATE_KINASE"/>
    <property type="match status" value="1"/>
</dbReference>
<comment type="subunit">
    <text evidence="6 8">Monomer.</text>
</comment>
<dbReference type="InterPro" id="IPR033690">
    <property type="entry name" value="Adenylat_kinase_CS"/>
</dbReference>
<feature type="binding site" evidence="6">
    <location>
        <position position="163"/>
    </location>
    <ligand>
        <name>AMP</name>
        <dbReference type="ChEBI" id="CHEBI:456215"/>
    </ligand>
</feature>
<keyword evidence="6" id="KW-0963">Cytoplasm</keyword>
<feature type="binding site" evidence="6">
    <location>
        <position position="202"/>
    </location>
    <ligand>
        <name>ATP</name>
        <dbReference type="ChEBI" id="CHEBI:30616"/>
    </ligand>
</feature>
<evidence type="ECO:0000259" key="9">
    <source>
        <dbReference type="Pfam" id="PF05191"/>
    </source>
</evidence>
<dbReference type="SUPFAM" id="SSF57774">
    <property type="entry name" value="Microbial and mitochondrial ADK, insert 'zinc finger' domain"/>
    <property type="match status" value="1"/>
</dbReference>
<keyword evidence="4 6" id="KW-0418">Kinase</keyword>
<feature type="binding site" evidence="6">
    <location>
        <position position="131"/>
    </location>
    <ligand>
        <name>Zn(2+)</name>
        <dbReference type="ChEBI" id="CHEBI:29105"/>
        <note>structural</note>
    </ligand>
</feature>
<comment type="similarity">
    <text evidence="6 7">Belongs to the adenylate kinase family.</text>
</comment>
<reference evidence="10" key="2">
    <citation type="journal article" date="2021" name="PeerJ">
        <title>Extensive microbial diversity within the chicken gut microbiome revealed by metagenomics and culture.</title>
        <authorList>
            <person name="Gilroy R."/>
            <person name="Ravi A."/>
            <person name="Getino M."/>
            <person name="Pursley I."/>
            <person name="Horton D.L."/>
            <person name="Alikhan N.F."/>
            <person name="Baker D."/>
            <person name="Gharbi K."/>
            <person name="Hall N."/>
            <person name="Watson M."/>
            <person name="Adriaenssens E.M."/>
            <person name="Foster-Nyarko E."/>
            <person name="Jarju S."/>
            <person name="Secka A."/>
            <person name="Antonio M."/>
            <person name="Oren A."/>
            <person name="Chaudhuri R.R."/>
            <person name="La Ragione R."/>
            <person name="Hildebrand F."/>
            <person name="Pallen M.J."/>
        </authorList>
    </citation>
    <scope>NUCLEOTIDE SEQUENCE</scope>
    <source>
        <strain evidence="10">CHK197-8231</strain>
    </source>
</reference>
<dbReference type="GO" id="GO:0004017">
    <property type="term" value="F:AMP kinase activity"/>
    <property type="evidence" value="ECO:0007669"/>
    <property type="project" value="UniProtKB-UniRule"/>
</dbReference>
<dbReference type="Pfam" id="PF00406">
    <property type="entry name" value="ADK"/>
    <property type="match status" value="1"/>
</dbReference>
<keyword evidence="2 6" id="KW-0545">Nucleotide biosynthesis</keyword>
<feature type="binding site" evidence="6">
    <location>
        <position position="32"/>
    </location>
    <ligand>
        <name>AMP</name>
        <dbReference type="ChEBI" id="CHEBI:456215"/>
    </ligand>
</feature>
<dbReference type="PANTHER" id="PTHR23359">
    <property type="entry name" value="NUCLEOTIDE KINASE"/>
    <property type="match status" value="1"/>
</dbReference>
<dbReference type="EMBL" id="DVML01000034">
    <property type="protein sequence ID" value="HIU23096.1"/>
    <property type="molecule type" value="Genomic_DNA"/>
</dbReference>
<feature type="binding site" evidence="6">
    <location>
        <position position="37"/>
    </location>
    <ligand>
        <name>AMP</name>
        <dbReference type="ChEBI" id="CHEBI:456215"/>
    </ligand>
</feature>
<dbReference type="FunFam" id="3.40.50.300:FF:000106">
    <property type="entry name" value="Adenylate kinase mitochondrial"/>
    <property type="match status" value="1"/>
</dbReference>
<dbReference type="SUPFAM" id="SSF52540">
    <property type="entry name" value="P-loop containing nucleoside triphosphate hydrolases"/>
    <property type="match status" value="1"/>
</dbReference>
<feature type="binding site" evidence="6">
    <location>
        <begin position="58"/>
        <end position="60"/>
    </location>
    <ligand>
        <name>AMP</name>
        <dbReference type="ChEBI" id="CHEBI:456215"/>
    </ligand>
</feature>